<dbReference type="OrthoDB" id="756301at2759"/>
<dbReference type="GO" id="GO:0000724">
    <property type="term" value="P:double-strand break repair via homologous recombination"/>
    <property type="evidence" value="ECO:0000318"/>
    <property type="project" value="GO_Central"/>
</dbReference>
<evidence type="ECO:0000256" key="7">
    <source>
        <dbReference type="ARBA" id="ARBA00022786"/>
    </source>
</evidence>
<evidence type="ECO:0000256" key="2">
    <source>
        <dbReference type="ARBA" id="ARBA00004718"/>
    </source>
</evidence>
<dbReference type="GO" id="GO:0016925">
    <property type="term" value="P:protein sumoylation"/>
    <property type="evidence" value="ECO:0000318"/>
    <property type="project" value="GO_Central"/>
</dbReference>
<dbReference type="InterPro" id="IPR026846">
    <property type="entry name" value="Nse2(Mms21)"/>
</dbReference>
<dbReference type="InterPro" id="IPR004181">
    <property type="entry name" value="Znf_MIZ"/>
</dbReference>
<comment type="pathway">
    <text evidence="2">Protein modification; protein sumoylation.</text>
</comment>
<protein>
    <submittedName>
        <fullName evidence="12">Smc5-6 complex non-SMC subunit 2</fullName>
    </submittedName>
</protein>
<comment type="similarity">
    <text evidence="3">Belongs to the NSE2 family.</text>
</comment>
<dbReference type="GO" id="GO:0008270">
    <property type="term" value="F:zinc ion binding"/>
    <property type="evidence" value="ECO:0007669"/>
    <property type="project" value="UniProtKB-KW"/>
</dbReference>
<dbReference type="STRING" id="402676.B6JYV5"/>
<sequence length="259" mass="29846">MASNELETSIRQLERTIKPNESQIASFNTQLECLQRTVDQIIKAAALAAELDDQESLSKLDEAIKELLVKKEHLSIHKKAIQYVAKETSTVLRTQQELNVVSLYEEFIREREKTFEEKTEFEKFGSLGEYIEFRKTIWREQHLDGAEFPSMHTFFRDAGQADEENDSDDDLVVSAATMNVRCPLTLQPIEHPMLSKKCQHFYEKEAILSLMGNGCICPVVGCNVKLKRKDLVEDELLERRIRRARDLEASQLDSMNVVH</sequence>
<dbReference type="GO" id="GO:0030915">
    <property type="term" value="C:Smc5-Smc6 complex"/>
    <property type="evidence" value="ECO:0000318"/>
    <property type="project" value="GO_Central"/>
</dbReference>
<dbReference type="GO" id="GO:0005634">
    <property type="term" value="C:nucleus"/>
    <property type="evidence" value="ECO:0000318"/>
    <property type="project" value="GO_Central"/>
</dbReference>
<keyword evidence="14" id="KW-1185">Reference proteome</keyword>
<evidence type="ECO:0000256" key="6">
    <source>
        <dbReference type="ARBA" id="ARBA00022771"/>
    </source>
</evidence>
<keyword evidence="5" id="KW-0479">Metal-binding</keyword>
<dbReference type="GeneID" id="7048205"/>
<dbReference type="PROSITE" id="PS51044">
    <property type="entry name" value="ZF_SP_RING"/>
    <property type="match status" value="1"/>
</dbReference>
<dbReference type="HOGENOM" id="CLU_1116301_0_0_1"/>
<evidence type="ECO:0000313" key="14">
    <source>
        <dbReference type="Proteomes" id="UP000001744"/>
    </source>
</evidence>
<evidence type="ECO:0000256" key="3">
    <source>
        <dbReference type="ARBA" id="ARBA00008212"/>
    </source>
</evidence>
<keyword evidence="9" id="KW-0539">Nucleus</keyword>
<keyword evidence="6 10" id="KW-0863">Zinc-finger</keyword>
<accession>B6JYV5</accession>
<evidence type="ECO:0000256" key="9">
    <source>
        <dbReference type="ARBA" id="ARBA00023242"/>
    </source>
</evidence>
<dbReference type="SUPFAM" id="SSF57850">
    <property type="entry name" value="RING/U-box"/>
    <property type="match status" value="1"/>
</dbReference>
<evidence type="ECO:0000313" key="12">
    <source>
        <dbReference type="EMBL" id="EEB06723.1"/>
    </source>
</evidence>
<evidence type="ECO:0000259" key="11">
    <source>
        <dbReference type="PROSITE" id="PS51044"/>
    </source>
</evidence>
<keyword evidence="4" id="KW-0808">Transferase</keyword>
<evidence type="ECO:0000256" key="4">
    <source>
        <dbReference type="ARBA" id="ARBA00022679"/>
    </source>
</evidence>
<dbReference type="PANTHER" id="PTHR21330">
    <property type="entry name" value="E3 SUMO-PROTEIN LIGASE NSE2"/>
    <property type="match status" value="1"/>
</dbReference>
<dbReference type="InterPro" id="IPR013083">
    <property type="entry name" value="Znf_RING/FYVE/PHD"/>
</dbReference>
<feature type="domain" description="SP-RING-type" evidence="11">
    <location>
        <begin position="167"/>
        <end position="246"/>
    </location>
</feature>
<organism evidence="12 14">
    <name type="scientific">Schizosaccharomyces japonicus (strain yFS275 / FY16936)</name>
    <name type="common">Fission yeast</name>
    <dbReference type="NCBI Taxonomy" id="402676"/>
    <lineage>
        <taxon>Eukaryota</taxon>
        <taxon>Fungi</taxon>
        <taxon>Dikarya</taxon>
        <taxon>Ascomycota</taxon>
        <taxon>Taphrinomycotina</taxon>
        <taxon>Schizosaccharomycetes</taxon>
        <taxon>Schizosaccharomycetales</taxon>
        <taxon>Schizosaccharomycetaceae</taxon>
        <taxon>Schizosaccharomyces</taxon>
    </lineage>
</organism>
<evidence type="ECO:0000256" key="8">
    <source>
        <dbReference type="ARBA" id="ARBA00022833"/>
    </source>
</evidence>
<evidence type="ECO:0000256" key="1">
    <source>
        <dbReference type="ARBA" id="ARBA00004123"/>
    </source>
</evidence>
<dbReference type="Proteomes" id="UP000001744">
    <property type="component" value="Unassembled WGS sequence"/>
</dbReference>
<dbReference type="EMBL" id="KE651168">
    <property type="protein sequence ID" value="EEB06723.1"/>
    <property type="molecule type" value="Genomic_DNA"/>
</dbReference>
<dbReference type="PANTHER" id="PTHR21330:SF1">
    <property type="entry name" value="E3 SUMO-PROTEIN LIGASE NSE2"/>
    <property type="match status" value="1"/>
</dbReference>
<dbReference type="Pfam" id="PF11789">
    <property type="entry name" value="zf-Nse"/>
    <property type="match status" value="1"/>
</dbReference>
<dbReference type="CDD" id="cd16651">
    <property type="entry name" value="SPL-RING_NSE2"/>
    <property type="match status" value="1"/>
</dbReference>
<evidence type="ECO:0000256" key="5">
    <source>
        <dbReference type="ARBA" id="ARBA00022723"/>
    </source>
</evidence>
<dbReference type="JaponicusDB" id="SJAG_01776">
    <property type="gene designation" value="nse2"/>
</dbReference>
<name>B6JYV5_SCHJY</name>
<dbReference type="Gene3D" id="3.30.40.10">
    <property type="entry name" value="Zinc/RING finger domain, C3HC4 (zinc finger)"/>
    <property type="match status" value="1"/>
</dbReference>
<dbReference type="VEuPathDB" id="FungiDB:SJAG_01776"/>
<reference evidence="12 14" key="1">
    <citation type="journal article" date="2011" name="Science">
        <title>Comparative functional genomics of the fission yeasts.</title>
        <authorList>
            <person name="Rhind N."/>
            <person name="Chen Z."/>
            <person name="Yassour M."/>
            <person name="Thompson D.A."/>
            <person name="Haas B.J."/>
            <person name="Habib N."/>
            <person name="Wapinski I."/>
            <person name="Roy S."/>
            <person name="Lin M.F."/>
            <person name="Heiman D.I."/>
            <person name="Young S.K."/>
            <person name="Furuya K."/>
            <person name="Guo Y."/>
            <person name="Pidoux A."/>
            <person name="Chen H.M."/>
            <person name="Robbertse B."/>
            <person name="Goldberg J.M."/>
            <person name="Aoki K."/>
            <person name="Bayne E.H."/>
            <person name="Berlin A.M."/>
            <person name="Desjardins C.A."/>
            <person name="Dobbs E."/>
            <person name="Dukaj L."/>
            <person name="Fan L."/>
            <person name="FitzGerald M.G."/>
            <person name="French C."/>
            <person name="Gujja S."/>
            <person name="Hansen K."/>
            <person name="Keifenheim D."/>
            <person name="Levin J.Z."/>
            <person name="Mosher R.A."/>
            <person name="Mueller C.A."/>
            <person name="Pfiffner J."/>
            <person name="Priest M."/>
            <person name="Russ C."/>
            <person name="Smialowska A."/>
            <person name="Swoboda P."/>
            <person name="Sykes S.M."/>
            <person name="Vaughn M."/>
            <person name="Vengrova S."/>
            <person name="Yoder R."/>
            <person name="Zeng Q."/>
            <person name="Allshire R."/>
            <person name="Baulcombe D."/>
            <person name="Birren B.W."/>
            <person name="Brown W."/>
            <person name="Ekwall K."/>
            <person name="Kellis M."/>
            <person name="Leatherwood J."/>
            <person name="Levin H."/>
            <person name="Margalit H."/>
            <person name="Martienssen R."/>
            <person name="Nieduszynski C.A."/>
            <person name="Spatafora J.W."/>
            <person name="Friedman N."/>
            <person name="Dalgaard J.Z."/>
            <person name="Baumann P."/>
            <person name="Niki H."/>
            <person name="Regev A."/>
            <person name="Nusbaum C."/>
        </authorList>
    </citation>
    <scope>NUCLEOTIDE SEQUENCE [LARGE SCALE GENOMIC DNA]</scope>
    <source>
        <strain evidence="14">yFS275 / FY16936</strain>
    </source>
</reference>
<evidence type="ECO:0000313" key="13">
    <source>
        <dbReference type="JaponicusDB" id="SJAG_01776"/>
    </source>
</evidence>
<proteinExistence type="inferred from homology"/>
<dbReference type="AlphaFoldDB" id="B6JYV5"/>
<keyword evidence="8" id="KW-0862">Zinc</keyword>
<comment type="subcellular location">
    <subcellularLocation>
        <location evidence="1">Nucleus</location>
    </subcellularLocation>
</comment>
<dbReference type="GO" id="GO:0061665">
    <property type="term" value="F:SUMO ligase activity"/>
    <property type="evidence" value="ECO:0000318"/>
    <property type="project" value="GO_Central"/>
</dbReference>
<dbReference type="UniPathway" id="UPA00886"/>
<gene>
    <name evidence="13" type="primary">nse2</name>
    <name evidence="12" type="ORF">SJAG_01776</name>
</gene>
<dbReference type="eggNOG" id="KOG2979">
    <property type="taxonomic scope" value="Eukaryota"/>
</dbReference>
<evidence type="ECO:0000256" key="10">
    <source>
        <dbReference type="PROSITE-ProRule" id="PRU00452"/>
    </source>
</evidence>
<keyword evidence="7" id="KW-0833">Ubl conjugation pathway</keyword>
<dbReference type="OMA" id="CPATGCK"/>
<dbReference type="RefSeq" id="XP_002173016.1">
    <property type="nucleotide sequence ID" value="XM_002172980.2"/>
</dbReference>